<dbReference type="SUPFAM" id="SSF158745">
    <property type="entry name" value="LanC-like"/>
    <property type="match status" value="1"/>
</dbReference>
<protein>
    <recommendedName>
        <fullName evidence="1">Lantibiotic biosynthesis protein dehydration domain-containing protein</fullName>
    </recommendedName>
</protein>
<dbReference type="EMBL" id="AXDY01000014">
    <property type="protein sequence ID" value="ERS92466.1"/>
    <property type="molecule type" value="Genomic_DNA"/>
</dbReference>
<dbReference type="InterPro" id="IPR012341">
    <property type="entry name" value="6hp_glycosidase-like_sf"/>
</dbReference>
<comment type="caution">
    <text evidence="2">The sequence shown here is derived from an EMBL/GenBank/DDBJ whole genome shotgun (WGS) entry which is preliminary data.</text>
</comment>
<dbReference type="Pfam" id="PF05147">
    <property type="entry name" value="LANC_like"/>
    <property type="match status" value="1"/>
</dbReference>
<keyword evidence="3" id="KW-1185">Reference proteome</keyword>
<proteinExistence type="predicted"/>
<dbReference type="InterPro" id="IPR007822">
    <property type="entry name" value="LANC-like"/>
</dbReference>
<evidence type="ECO:0000259" key="1">
    <source>
        <dbReference type="Pfam" id="PF13575"/>
    </source>
</evidence>
<dbReference type="CDD" id="cd04792">
    <property type="entry name" value="LanM-like"/>
    <property type="match status" value="1"/>
</dbReference>
<dbReference type="SMART" id="SM01260">
    <property type="entry name" value="LANC_like"/>
    <property type="match status" value="1"/>
</dbReference>
<dbReference type="Gene3D" id="1.50.10.10">
    <property type="match status" value="1"/>
</dbReference>
<dbReference type="InterPro" id="IPR025410">
    <property type="entry name" value="Lant_dehyd"/>
</dbReference>
<feature type="domain" description="Lantibiotic biosynthesis protein dehydration" evidence="1">
    <location>
        <begin position="191"/>
        <end position="560"/>
    </location>
</feature>
<dbReference type="InterPro" id="IPR017146">
    <property type="entry name" value="Lanti_2_LanM"/>
</dbReference>
<sequence length="976" mass="114496">MKSYQLLNSLTIKERGELNLTNFQTFQKDEWFSRKSLLKKKDIENMISEQYKGMNNFIKGLSDFKPQIECLELEWFDDFESKLNKYKHERIKDIDITYSFRFYISDMRELLIKKIRENKTFKFDDEFLMGCLQGYVNDIIEVVYRCITDDLHRFKETKKLKSKNSKERYKEYLIAQFTDKNSIKDFYYRHPALVRLLFERTLYFKKNISTLFNRMDKTFKKYLNTLNVDSDKILSIRMGQGDTHNKGNSVSIIKVDESTKVVYKPKSLKIYNSIDRFMQYSNRNLKTDFYIPKRLVKEEYVFEEFITRKGLRCEEEAKEYYYNYGNLLGLVYLLNGNDIHYENIIAYGKHPVIIDMETFIQEPIPINTGTKDATYHIKEDYIMSVRLTGMLPFKTLTDRSEDKKEGVDVSALSQGNIKTPFNVLQVVNQGTDEMKFEYNTHSIPSANNVPILGEENVPYIKYKDYIKKGLENFLRGVLKNKQKIYILLKEGFSNINVRHVIRPTQRYSDLLGFSYHPNGMKNMKEREYVLQNLWSTPYEHTIFSKYEYEELLHGDIPQFFLNTSTTSLYSNDFDEISNVFTKKPIDIVLNKCINLNEQVIEEQLLHISLSFKDYNPQIYQSYKGKVNNSNIKNVIEEVVDHVSNQLLRLFKYDENTNTINYKDICNRGEWELAALNDNLYDGLPGIYLFMVAHDYFKKNKTFSPHRTAIINTLNNLPSKRELNPFFGKLSIVYPLLAEYKLLGNKESLILAESYINDSLSGNMYSGNDWIAHSIGLIPILLELNNIKGEKTYENITKKIYESITLPENSDNIGFAHGMSNIYYIDYLLGKMGNDNHKNIFKQEDAFLYGGHKKNETNGWCKGKLSIILSRVMSHKYTISNKTLKEVMFLRKDNTLCHGNSALLELLIQLKLKDSSLLDAEQLIRQMLIPFYKNKRLNVQQGVLGESLGLFTGQTGVAYQLMRYLDESIPNVLFFEL</sequence>
<name>A0ABN0PA58_STASI</name>
<gene>
    <name evidence="2" type="ORF">SSIM_12065</name>
</gene>
<reference evidence="2 3" key="1">
    <citation type="journal article" date="2013" name="Genome Announc.">
        <title>Draft Genome Sequence of Staphylococcus simulans UMC-CNS-990, Isolated from a Case of Chronic Bovine Mastitis.</title>
        <authorList>
            <person name="Calcutt M.J."/>
            <person name="Foecking M.F."/>
            <person name="Hsieh H.Y."/>
            <person name="Perry J."/>
            <person name="Stewart G.C."/>
            <person name="Middleton J.R."/>
        </authorList>
    </citation>
    <scope>NUCLEOTIDE SEQUENCE [LARGE SCALE GENOMIC DNA]</scope>
    <source>
        <strain evidence="2 3">UMC-CNS-990</strain>
    </source>
</reference>
<dbReference type="Proteomes" id="UP000017131">
    <property type="component" value="Unassembled WGS sequence"/>
</dbReference>
<dbReference type="PIRSF" id="PIRSF037228">
    <property type="entry name" value="Lant_mod_RumM"/>
    <property type="match status" value="1"/>
</dbReference>
<evidence type="ECO:0000313" key="2">
    <source>
        <dbReference type="EMBL" id="ERS92466.1"/>
    </source>
</evidence>
<evidence type="ECO:0000313" key="3">
    <source>
        <dbReference type="Proteomes" id="UP000017131"/>
    </source>
</evidence>
<organism evidence="2 3">
    <name type="scientific">Staphylococcus simulans UMC-CNS-990</name>
    <dbReference type="NCBI Taxonomy" id="1405498"/>
    <lineage>
        <taxon>Bacteria</taxon>
        <taxon>Bacillati</taxon>
        <taxon>Bacillota</taxon>
        <taxon>Bacilli</taxon>
        <taxon>Bacillales</taxon>
        <taxon>Staphylococcaceae</taxon>
        <taxon>Staphylococcus</taxon>
    </lineage>
</organism>
<dbReference type="RefSeq" id="WP_023016178.1">
    <property type="nucleotide sequence ID" value="NZ_AXDY01000014.1"/>
</dbReference>
<accession>A0ABN0PA58</accession>
<dbReference type="NCBIfam" id="TIGR03897">
    <property type="entry name" value="lanti_2_LanM"/>
    <property type="match status" value="1"/>
</dbReference>
<dbReference type="Pfam" id="PF13575">
    <property type="entry name" value="DUF4135"/>
    <property type="match status" value="1"/>
</dbReference>